<proteinExistence type="predicted"/>
<dbReference type="EMBL" id="VWRR01000015">
    <property type="protein sequence ID" value="KAF6001302.1"/>
    <property type="molecule type" value="Genomic_DNA"/>
</dbReference>
<comment type="caution">
    <text evidence="1">The sequence shown here is derived from an EMBL/GenBank/DDBJ whole genome shotgun (WGS) entry which is preliminary data.</text>
</comment>
<accession>A0A7J7IDY7</accession>
<dbReference type="InterPro" id="IPR011011">
    <property type="entry name" value="Znf_FYVE_PHD"/>
</dbReference>
<reference evidence="1 2" key="1">
    <citation type="journal article" date="2020" name="J. Phycol.">
        <title>Comparative genome analysis reveals Cyanidiococcus gen. nov., a new extremophilic red algal genus sister to Cyanidioschyzon (Cyanidioschyzonaceae, Rhodophyta).</title>
        <authorList>
            <person name="Liu S.-L."/>
            <person name="Chiang Y.-R."/>
            <person name="Yoon H.S."/>
            <person name="Fu H.-Y."/>
        </authorList>
    </citation>
    <scope>NUCLEOTIDE SEQUENCE [LARGE SCALE GENOMIC DNA]</scope>
    <source>
        <strain evidence="1 2">THAL066</strain>
    </source>
</reference>
<dbReference type="Proteomes" id="UP000530660">
    <property type="component" value="Unassembled WGS sequence"/>
</dbReference>
<gene>
    <name evidence="1" type="ORF">F1559_002761</name>
</gene>
<evidence type="ECO:0000313" key="1">
    <source>
        <dbReference type="EMBL" id="KAF6001302.1"/>
    </source>
</evidence>
<keyword evidence="2" id="KW-1185">Reference proteome</keyword>
<sequence>MQEPLCGVCLEPFGPTGPPLTCEACGLQVHAPCYGYPAFPFPTRTRMAAPEPVTTNSNKPFKRIRIMERTEKLTDGHSDRRTGQTAWWNLAWLCVVCWARHLSTVTPNENLADSRISSRSCAIQEGPLPSSETTASSDAQRIEVKYHGDHEHGKTSVEALTPPEVAPACMLCPLRDCRLAVKPLIPRSRGTGSLQSVTSSGYLHVVCALADPNIEPVGTWECLNAFQHRADEGLHSDSQSTAESSALNGDVSRVTWTPQHVSRRVLDKALDHEPRATRECALCERPTGLRFFCWVPPGGERDLNGDTQMTCSVVFHPICALVAGWWRPEPRFVFQGHLRISCPRHAIFASRAPIPWLGPNEFADPSPRLLPGAAFRKMIESLYLPKNTSADAKTVLLCLEAHILPQTYEWLRSALSELNVDTPIALVQLDVQKVLSAYTEEMQVAIVLLVAERLGLDPESVLRRLEKWQISGELLRWIQPDFSAPVQPTWDRHARRDRSATRGDIHKLDGATPVPTCSYAHLWARLLDWPPQRPYPQHCGWVDTTERPVCVQARALFEHAGTKA</sequence>
<evidence type="ECO:0000313" key="2">
    <source>
        <dbReference type="Proteomes" id="UP000530660"/>
    </source>
</evidence>
<name>A0A7J7IDY7_9RHOD</name>
<organism evidence="1 2">
    <name type="scientific">Cyanidiococcus yangmingshanensis</name>
    <dbReference type="NCBI Taxonomy" id="2690220"/>
    <lineage>
        <taxon>Eukaryota</taxon>
        <taxon>Rhodophyta</taxon>
        <taxon>Bangiophyceae</taxon>
        <taxon>Cyanidiales</taxon>
        <taxon>Cyanidiaceae</taxon>
        <taxon>Cyanidiococcus</taxon>
    </lineage>
</organism>
<dbReference type="SUPFAM" id="SSF57903">
    <property type="entry name" value="FYVE/PHD zinc finger"/>
    <property type="match status" value="1"/>
</dbReference>
<dbReference type="OrthoDB" id="10480337at2759"/>
<dbReference type="AlphaFoldDB" id="A0A7J7IDY7"/>
<protein>
    <submittedName>
        <fullName evidence="1">Uncharacterized protein</fullName>
    </submittedName>
</protein>